<dbReference type="SUPFAM" id="SSF111069">
    <property type="entry name" value="Hypothetical protein yfbM"/>
    <property type="match status" value="1"/>
</dbReference>
<keyword evidence="2" id="KW-1185">Reference proteome</keyword>
<dbReference type="EMBL" id="BAOP01000007">
    <property type="protein sequence ID" value="GAC79086.1"/>
    <property type="molecule type" value="Genomic_DNA"/>
</dbReference>
<dbReference type="OrthoDB" id="5354816at2"/>
<evidence type="ECO:0000313" key="2">
    <source>
        <dbReference type="Proteomes" id="UP000035009"/>
    </source>
</evidence>
<dbReference type="STRING" id="410332.SAMN04488550_3852"/>
<reference evidence="1 2" key="1">
    <citation type="submission" date="2013-02" db="EMBL/GenBank/DDBJ databases">
        <title>Whole genome shotgun sequence of Gordonia malaquae NBRC 108250.</title>
        <authorList>
            <person name="Yoshida I."/>
            <person name="Hosoyama A."/>
            <person name="Tsuchikane K."/>
            <person name="Ando Y."/>
            <person name="Baba S."/>
            <person name="Ohji S."/>
            <person name="Hamada M."/>
            <person name="Tamura T."/>
            <person name="Yamazoe A."/>
            <person name="Yamazaki S."/>
            <person name="Fujita N."/>
        </authorList>
    </citation>
    <scope>NUCLEOTIDE SEQUENCE [LARGE SCALE GENOMIC DNA]</scope>
    <source>
        <strain evidence="1 2">NBRC 108250</strain>
    </source>
</reference>
<evidence type="ECO:0000313" key="1">
    <source>
        <dbReference type="EMBL" id="GAC79086.1"/>
    </source>
</evidence>
<dbReference type="RefSeq" id="WP_008377394.1">
    <property type="nucleotide sequence ID" value="NZ_BAOP01000007.1"/>
</dbReference>
<protein>
    <recommendedName>
        <fullName evidence="3">DUF1877 family protein</fullName>
    </recommendedName>
</protein>
<name>M3TCC9_GORML</name>
<dbReference type="AlphaFoldDB" id="M3TCC9"/>
<accession>M3TCC9</accession>
<sequence length="161" mass="17268">MGIVASYVMLDDGALDRLLAGPESDGWDDFEYGDDEMEDLDKFWDALHVALTGVTTLDANDGDPLSQAILGVRELDEDNESEFVAVIGKGDVPRILAALRSVDIDGTIAHLNPSEKVREATYPDGIWDLGLEGVLPKVFGLLVAFYERAAAAGANVAIGME</sequence>
<organism evidence="1 2">
    <name type="scientific">Gordonia malaquae NBRC 108250</name>
    <dbReference type="NCBI Taxonomy" id="1223542"/>
    <lineage>
        <taxon>Bacteria</taxon>
        <taxon>Bacillati</taxon>
        <taxon>Actinomycetota</taxon>
        <taxon>Actinomycetes</taxon>
        <taxon>Mycobacteriales</taxon>
        <taxon>Gordoniaceae</taxon>
        <taxon>Gordonia</taxon>
    </lineage>
</organism>
<gene>
    <name evidence="1" type="ORF">GM1_007_00450</name>
</gene>
<evidence type="ECO:0008006" key="3">
    <source>
        <dbReference type="Google" id="ProtNLM"/>
    </source>
</evidence>
<comment type="caution">
    <text evidence="1">The sequence shown here is derived from an EMBL/GenBank/DDBJ whole genome shotgun (WGS) entry which is preliminary data.</text>
</comment>
<dbReference type="Proteomes" id="UP000035009">
    <property type="component" value="Unassembled WGS sequence"/>
</dbReference>
<dbReference type="InterPro" id="IPR035944">
    <property type="entry name" value="YfbM-like_sf"/>
</dbReference>
<dbReference type="Pfam" id="PF08974">
    <property type="entry name" value="DUF1877"/>
    <property type="match status" value="1"/>
</dbReference>
<dbReference type="InterPro" id="IPR015068">
    <property type="entry name" value="DUF1877"/>
</dbReference>
<dbReference type="Gene3D" id="3.40.1760.10">
    <property type="entry name" value="YfbM-like super family"/>
    <property type="match status" value="1"/>
</dbReference>
<proteinExistence type="predicted"/>